<evidence type="ECO:0000256" key="5">
    <source>
        <dbReference type="SAM" id="MobiDB-lite"/>
    </source>
</evidence>
<keyword evidence="1" id="KW-0808">Transferase</keyword>
<keyword evidence="7" id="KW-1185">Reference proteome</keyword>
<gene>
    <name evidence="6" type="ORF">CW740_11770</name>
</gene>
<dbReference type="SUPFAM" id="SSF56112">
    <property type="entry name" value="Protein kinase-like (PK-like)"/>
    <property type="match status" value="1"/>
</dbReference>
<reference evidence="6 7" key="1">
    <citation type="submission" date="2017-12" db="EMBL/GenBank/DDBJ databases">
        <title>Kangiella profundi FT102 completed genome.</title>
        <authorList>
            <person name="Xu J."/>
            <person name="Wang J."/>
            <person name="Lu Y."/>
        </authorList>
    </citation>
    <scope>NUCLEOTIDE SEQUENCE [LARGE SCALE GENOMIC DNA]</scope>
    <source>
        <strain evidence="6 7">FT102</strain>
    </source>
</reference>
<dbReference type="RefSeq" id="WP_106647680.1">
    <property type="nucleotide sequence ID" value="NZ_BMGO01000001.1"/>
</dbReference>
<feature type="region of interest" description="Disordered" evidence="5">
    <location>
        <begin position="1"/>
        <end position="38"/>
    </location>
</feature>
<dbReference type="SMART" id="SM00220">
    <property type="entry name" value="S_TKc"/>
    <property type="match status" value="1"/>
</dbReference>
<dbReference type="PANTHER" id="PTHR24348:SF22">
    <property type="entry name" value="NON-SPECIFIC SERINE_THREONINE PROTEIN KINASE"/>
    <property type="match status" value="1"/>
</dbReference>
<protein>
    <submittedName>
        <fullName evidence="6">Uncharacterized protein</fullName>
    </submittedName>
</protein>
<dbReference type="AlphaFoldDB" id="A0A2K9AXM4"/>
<evidence type="ECO:0000256" key="2">
    <source>
        <dbReference type="ARBA" id="ARBA00022741"/>
    </source>
</evidence>
<dbReference type="PROSITE" id="PS50011">
    <property type="entry name" value="PROTEIN_KINASE_DOM"/>
    <property type="match status" value="1"/>
</dbReference>
<dbReference type="GO" id="GO:0042594">
    <property type="term" value="P:response to starvation"/>
    <property type="evidence" value="ECO:0007669"/>
    <property type="project" value="TreeGrafter"/>
</dbReference>
<name>A0A2K9AXM4_9GAMM</name>
<dbReference type="Gene3D" id="1.10.510.10">
    <property type="entry name" value="Transferase(Phosphotransferase) domain 1"/>
    <property type="match status" value="1"/>
</dbReference>
<dbReference type="EMBL" id="CP025120">
    <property type="protein sequence ID" value="AUD79891.1"/>
    <property type="molecule type" value="Genomic_DNA"/>
</dbReference>
<dbReference type="InterPro" id="IPR000719">
    <property type="entry name" value="Prot_kinase_dom"/>
</dbReference>
<dbReference type="GO" id="GO:0005524">
    <property type="term" value="F:ATP binding"/>
    <property type="evidence" value="ECO:0007669"/>
    <property type="project" value="UniProtKB-UniRule"/>
</dbReference>
<dbReference type="OrthoDB" id="9801841at2"/>
<dbReference type="Gene3D" id="3.30.200.20">
    <property type="entry name" value="Phosphorylase Kinase, domain 1"/>
    <property type="match status" value="1"/>
</dbReference>
<dbReference type="CDD" id="cd14014">
    <property type="entry name" value="STKc_PknB_like"/>
    <property type="match status" value="1"/>
</dbReference>
<keyword evidence="4" id="KW-0067">ATP-binding</keyword>
<evidence type="ECO:0000256" key="3">
    <source>
        <dbReference type="ARBA" id="ARBA00022777"/>
    </source>
</evidence>
<dbReference type="PROSITE" id="PS00108">
    <property type="entry name" value="PROTEIN_KINASE_ST"/>
    <property type="match status" value="1"/>
</dbReference>
<keyword evidence="3" id="KW-0418">Kinase</keyword>
<dbReference type="GO" id="GO:0034045">
    <property type="term" value="C:phagophore assembly site membrane"/>
    <property type="evidence" value="ECO:0007669"/>
    <property type="project" value="TreeGrafter"/>
</dbReference>
<dbReference type="GO" id="GO:0005829">
    <property type="term" value="C:cytosol"/>
    <property type="evidence" value="ECO:0007669"/>
    <property type="project" value="TreeGrafter"/>
</dbReference>
<dbReference type="PANTHER" id="PTHR24348">
    <property type="entry name" value="SERINE/THREONINE-PROTEIN KINASE UNC-51-RELATED"/>
    <property type="match status" value="1"/>
</dbReference>
<organism evidence="6 7">
    <name type="scientific">Kangiella profundi</name>
    <dbReference type="NCBI Taxonomy" id="1561924"/>
    <lineage>
        <taxon>Bacteria</taxon>
        <taxon>Pseudomonadati</taxon>
        <taxon>Pseudomonadota</taxon>
        <taxon>Gammaproteobacteria</taxon>
        <taxon>Kangiellales</taxon>
        <taxon>Kangiellaceae</taxon>
        <taxon>Kangiella</taxon>
    </lineage>
</organism>
<dbReference type="InterPro" id="IPR011009">
    <property type="entry name" value="Kinase-like_dom_sf"/>
</dbReference>
<dbReference type="InterPro" id="IPR008271">
    <property type="entry name" value="Ser/Thr_kinase_AS"/>
</dbReference>
<dbReference type="Pfam" id="PF00069">
    <property type="entry name" value="Pkinase"/>
    <property type="match status" value="1"/>
</dbReference>
<feature type="compositionally biased region" description="Polar residues" evidence="5">
    <location>
        <begin position="11"/>
        <end position="28"/>
    </location>
</feature>
<proteinExistence type="predicted"/>
<dbReference type="Proteomes" id="UP000232693">
    <property type="component" value="Chromosome"/>
</dbReference>
<evidence type="ECO:0000256" key="1">
    <source>
        <dbReference type="ARBA" id="ARBA00022679"/>
    </source>
</evidence>
<dbReference type="GO" id="GO:0004674">
    <property type="term" value="F:protein serine/threonine kinase activity"/>
    <property type="evidence" value="ECO:0007669"/>
    <property type="project" value="InterPro"/>
</dbReference>
<dbReference type="GO" id="GO:0005776">
    <property type="term" value="C:autophagosome"/>
    <property type="evidence" value="ECO:0007669"/>
    <property type="project" value="TreeGrafter"/>
</dbReference>
<dbReference type="PROSITE" id="PS00107">
    <property type="entry name" value="PROTEIN_KINASE_ATP"/>
    <property type="match status" value="1"/>
</dbReference>
<feature type="compositionally biased region" description="Basic and acidic residues" evidence="5">
    <location>
        <begin position="1"/>
        <end position="10"/>
    </location>
</feature>
<dbReference type="KEGG" id="kpd:CW740_11770"/>
<evidence type="ECO:0000256" key="4">
    <source>
        <dbReference type="ARBA" id="ARBA00022840"/>
    </source>
</evidence>
<keyword evidence="2" id="KW-0547">Nucleotide-binding</keyword>
<dbReference type="InterPro" id="IPR017441">
    <property type="entry name" value="Protein_kinase_ATP_BS"/>
</dbReference>
<dbReference type="InterPro" id="IPR045269">
    <property type="entry name" value="Atg1-like"/>
</dbReference>
<accession>A0A2K9AXM4</accession>
<evidence type="ECO:0000313" key="6">
    <source>
        <dbReference type="EMBL" id="AUD79891.1"/>
    </source>
</evidence>
<evidence type="ECO:0000313" key="7">
    <source>
        <dbReference type="Proteomes" id="UP000232693"/>
    </source>
</evidence>
<sequence length="696" mass="78402">MEHSQDDQHKNQNQADSHSPDTSPTEGPTSEPLAEDNDKTVVQDFSANTTNNSVVDQPKLGDLLSDRYRLIELIGTGGMSYVYKAIDAFAEKAGDSEPYVAVKILSSEFSAHPDAVTIMQREAKKTRLLAHPNIVQIHDFVLEDSLCYIVMEYLQGETLDQIIKRSKPNGLPKNGVLNILKQITSALEFAHQQGILHSDLKPSNIFITQQQRVKIFDFGVSRGLKQKVDEYAVQLHSDEPEYEVGGYTPAYASLNMLNQQTHDVKDDIYGLACITYEMFTSKHPYARKPANKAFAEKIKPNKVPKLALLNWKGLEKGLQLEHHQRTESVQQFYNDLTRTLFKPVALAASAFLVSVVAITLWQNSSQTISETQAQLAHYQQQDAQYQQLLALAETDIDATLESINQLPDVHRTSLLNILNDDIVQHFSAKSEQYLRPTDTGYADYPNALQSISEAEKFLKDSQQLTSFKQQVLDAQNQLVSTLEQKFNQLLEQQDYKKRDTGDDVYSLQQTLLAIAPEHTPNISEQSQSLFLTGIQQALAEHNVAELNRYQQVGDVIFVDNQEYQQLKQQSEAFLLAAKQIDQYNKQVAEQPGKPFPTKAATIFYQQPINKLIAKIEAASNTRELEQVDEEVFALVTTLPSDFALSKELQNTLANAYFKRADELNASRSYRAAAKALSRGRQILNDMNKPEEVAEQS</sequence>